<dbReference type="AlphaFoldDB" id="A0A517P558"/>
<evidence type="ECO:0000313" key="3">
    <source>
        <dbReference type="Proteomes" id="UP000318741"/>
    </source>
</evidence>
<feature type="domain" description="Amine oxidase" evidence="1">
    <location>
        <begin position="26"/>
        <end position="437"/>
    </location>
</feature>
<dbReference type="PRINTS" id="PR00419">
    <property type="entry name" value="ADXRDTASE"/>
</dbReference>
<name>A0A517P558_9PLAN</name>
<gene>
    <name evidence="2" type="ORF">CA12_05590</name>
</gene>
<accession>A0A517P558</accession>
<proteinExistence type="predicted"/>
<dbReference type="EMBL" id="CP036265">
    <property type="protein sequence ID" value="QDT14485.1"/>
    <property type="molecule type" value="Genomic_DNA"/>
</dbReference>
<dbReference type="SUPFAM" id="SSF51905">
    <property type="entry name" value="FAD/NAD(P)-binding domain"/>
    <property type="match status" value="1"/>
</dbReference>
<keyword evidence="3" id="KW-1185">Reference proteome</keyword>
<dbReference type="Pfam" id="PF01593">
    <property type="entry name" value="Amino_oxidase"/>
    <property type="match status" value="1"/>
</dbReference>
<dbReference type="RefSeq" id="WP_145357358.1">
    <property type="nucleotide sequence ID" value="NZ_CP036265.1"/>
</dbReference>
<dbReference type="PANTHER" id="PTHR42841">
    <property type="entry name" value="AMINE OXIDASE"/>
    <property type="match status" value="1"/>
</dbReference>
<evidence type="ECO:0000259" key="1">
    <source>
        <dbReference type="Pfam" id="PF01593"/>
    </source>
</evidence>
<dbReference type="Gene3D" id="3.50.50.60">
    <property type="entry name" value="FAD/NAD(P)-binding domain"/>
    <property type="match status" value="2"/>
</dbReference>
<organism evidence="2 3">
    <name type="scientific">Alienimonas californiensis</name>
    <dbReference type="NCBI Taxonomy" id="2527989"/>
    <lineage>
        <taxon>Bacteria</taxon>
        <taxon>Pseudomonadati</taxon>
        <taxon>Planctomycetota</taxon>
        <taxon>Planctomycetia</taxon>
        <taxon>Planctomycetales</taxon>
        <taxon>Planctomycetaceae</taxon>
        <taxon>Alienimonas</taxon>
    </lineage>
</organism>
<sequence>MADSAPSPSAGPAADRKRVAVVGGGMAGLTCAKVLHEGGADVTVFEQSDGVGGRVRTDGYQGFKLDRGFQVHLTAYPEAKRHLDYSQLDLHPFRPGALVFHKGKLRRMDDPWRGWNKPLRVMKTAALGVGSPLDKLKVGGLRASALSGSIDKLFHLPERTTLAALRDNAGLSDEMIDGFLRPFLAGVFLEQELTTSNRFFYFVFRMFGEGQATLPGGGMGSVPKQLADRLPYGAVRLRRTVTAVTKTSVTVEGSEPQPFDAVVLAAGGEATKALGVALDRPAPTKWHGTTCVYFTADRAPVNEPILILNGDGPQAGQGGGGPINNLSFLSRVCPTYASGGKELISVNVVGAAGETPKLVEAIRKQATVWFGRQAERWEHLKTIAIPKALPAYDPPTTPPTEIPATTADGFYVCGDWRTDPSVNGAMASGRRAAEAVLAVG</sequence>
<dbReference type="InterPro" id="IPR002937">
    <property type="entry name" value="Amino_oxidase"/>
</dbReference>
<reference evidence="2 3" key="1">
    <citation type="submission" date="2019-02" db="EMBL/GenBank/DDBJ databases">
        <title>Deep-cultivation of Planctomycetes and their phenomic and genomic characterization uncovers novel biology.</title>
        <authorList>
            <person name="Wiegand S."/>
            <person name="Jogler M."/>
            <person name="Boedeker C."/>
            <person name="Pinto D."/>
            <person name="Vollmers J."/>
            <person name="Rivas-Marin E."/>
            <person name="Kohn T."/>
            <person name="Peeters S.H."/>
            <person name="Heuer A."/>
            <person name="Rast P."/>
            <person name="Oberbeckmann S."/>
            <person name="Bunk B."/>
            <person name="Jeske O."/>
            <person name="Meyerdierks A."/>
            <person name="Storesund J.E."/>
            <person name="Kallscheuer N."/>
            <person name="Luecker S."/>
            <person name="Lage O.M."/>
            <person name="Pohl T."/>
            <person name="Merkel B.J."/>
            <person name="Hornburger P."/>
            <person name="Mueller R.-W."/>
            <person name="Bruemmer F."/>
            <person name="Labrenz M."/>
            <person name="Spormann A.M."/>
            <person name="Op den Camp H."/>
            <person name="Overmann J."/>
            <person name="Amann R."/>
            <person name="Jetten M.S.M."/>
            <person name="Mascher T."/>
            <person name="Medema M.H."/>
            <person name="Devos D.P."/>
            <person name="Kaster A.-K."/>
            <person name="Ovreas L."/>
            <person name="Rohde M."/>
            <person name="Galperin M.Y."/>
            <person name="Jogler C."/>
        </authorList>
    </citation>
    <scope>NUCLEOTIDE SEQUENCE [LARGE SCALE GENOMIC DNA]</scope>
    <source>
        <strain evidence="2 3">CA12</strain>
    </source>
</reference>
<dbReference type="InterPro" id="IPR036188">
    <property type="entry name" value="FAD/NAD-bd_sf"/>
</dbReference>
<dbReference type="OrthoDB" id="9767561at2"/>
<evidence type="ECO:0000313" key="2">
    <source>
        <dbReference type="EMBL" id="QDT14485.1"/>
    </source>
</evidence>
<dbReference type="GO" id="GO:0016491">
    <property type="term" value="F:oxidoreductase activity"/>
    <property type="evidence" value="ECO:0007669"/>
    <property type="project" value="InterPro"/>
</dbReference>
<dbReference type="Proteomes" id="UP000318741">
    <property type="component" value="Chromosome"/>
</dbReference>
<protein>
    <submittedName>
        <fullName evidence="2">Protoporphyrinogen oxidase</fullName>
    </submittedName>
</protein>
<dbReference type="KEGG" id="acaf:CA12_05590"/>